<dbReference type="PROSITE" id="PS50109">
    <property type="entry name" value="HIS_KIN"/>
    <property type="match status" value="1"/>
</dbReference>
<protein>
    <recommendedName>
        <fullName evidence="3">histidine kinase</fullName>
        <ecNumber evidence="3">2.7.13.3</ecNumber>
    </recommendedName>
</protein>
<dbReference type="Gene3D" id="3.30.565.10">
    <property type="entry name" value="Histidine kinase-like ATPase, C-terminal domain"/>
    <property type="match status" value="1"/>
</dbReference>
<dbReference type="InterPro" id="IPR003594">
    <property type="entry name" value="HATPase_dom"/>
</dbReference>
<dbReference type="InterPro" id="IPR005467">
    <property type="entry name" value="His_kinase_dom"/>
</dbReference>
<dbReference type="InterPro" id="IPR000014">
    <property type="entry name" value="PAS"/>
</dbReference>
<evidence type="ECO:0000256" key="1">
    <source>
        <dbReference type="ARBA" id="ARBA00000085"/>
    </source>
</evidence>
<reference evidence="14 15" key="1">
    <citation type="submission" date="2019-09" db="EMBL/GenBank/DDBJ databases">
        <title>NBRP : Genome information of microbial organism related human and environment.</title>
        <authorList>
            <person name="Hattori M."/>
            <person name="Oshima K."/>
            <person name="Inaba H."/>
            <person name="Suda W."/>
            <person name="Sakamoto M."/>
            <person name="Iino T."/>
            <person name="Kitahara M."/>
            <person name="Oshida Y."/>
            <person name="Iida T."/>
            <person name="Kudo T."/>
            <person name="Itoh T."/>
            <person name="Ohkuma M."/>
        </authorList>
    </citation>
    <scope>NUCLEOTIDE SEQUENCE [LARGE SCALE GENOMIC DNA]</scope>
    <source>
        <strain evidence="14 15">Q-1</strain>
    </source>
</reference>
<dbReference type="InterPro" id="IPR050351">
    <property type="entry name" value="BphY/WalK/GraS-like"/>
</dbReference>
<evidence type="ECO:0000256" key="12">
    <source>
        <dbReference type="SAM" id="MobiDB-lite"/>
    </source>
</evidence>
<keyword evidence="4" id="KW-1003">Cell membrane</keyword>
<dbReference type="RefSeq" id="WP_052370645.1">
    <property type="nucleotide sequence ID" value="NZ_BKCN01000014.1"/>
</dbReference>
<dbReference type="GO" id="GO:0005524">
    <property type="term" value="F:ATP binding"/>
    <property type="evidence" value="ECO:0007669"/>
    <property type="project" value="UniProtKB-KW"/>
</dbReference>
<keyword evidence="8 14" id="KW-0418">Kinase</keyword>
<gene>
    <name evidence="14" type="ORF">JCM17846_25540</name>
</gene>
<comment type="caution">
    <text evidence="14">The sequence shown here is derived from an EMBL/GenBank/DDBJ whole genome shotgun (WGS) entry which is preliminary data.</text>
</comment>
<evidence type="ECO:0000256" key="8">
    <source>
        <dbReference type="ARBA" id="ARBA00022777"/>
    </source>
</evidence>
<evidence type="ECO:0000256" key="5">
    <source>
        <dbReference type="ARBA" id="ARBA00022553"/>
    </source>
</evidence>
<dbReference type="InterPro" id="IPR036097">
    <property type="entry name" value="HisK_dim/P_sf"/>
</dbReference>
<feature type="domain" description="Histidine kinase" evidence="13">
    <location>
        <begin position="209"/>
        <end position="434"/>
    </location>
</feature>
<evidence type="ECO:0000259" key="13">
    <source>
        <dbReference type="PROSITE" id="PS50109"/>
    </source>
</evidence>
<dbReference type="GO" id="GO:0005886">
    <property type="term" value="C:plasma membrane"/>
    <property type="evidence" value="ECO:0007669"/>
    <property type="project" value="UniProtKB-SubCell"/>
</dbReference>
<dbReference type="SMART" id="SM00388">
    <property type="entry name" value="HisKA"/>
    <property type="match status" value="1"/>
</dbReference>
<keyword evidence="9" id="KW-0067">ATP-binding</keyword>
<evidence type="ECO:0000256" key="2">
    <source>
        <dbReference type="ARBA" id="ARBA00004236"/>
    </source>
</evidence>
<dbReference type="Pfam" id="PF13188">
    <property type="entry name" value="PAS_8"/>
    <property type="match status" value="1"/>
</dbReference>
<dbReference type="FunFam" id="3.30.565.10:FF:000006">
    <property type="entry name" value="Sensor histidine kinase WalK"/>
    <property type="match status" value="1"/>
</dbReference>
<dbReference type="CDD" id="cd00082">
    <property type="entry name" value="HisKA"/>
    <property type="match status" value="1"/>
</dbReference>
<dbReference type="Pfam" id="PF00512">
    <property type="entry name" value="HisKA"/>
    <property type="match status" value="1"/>
</dbReference>
<proteinExistence type="predicted"/>
<keyword evidence="15" id="KW-1185">Reference proteome</keyword>
<dbReference type="PANTHER" id="PTHR45453:SF1">
    <property type="entry name" value="PHOSPHATE REGULON SENSOR PROTEIN PHOR"/>
    <property type="match status" value="1"/>
</dbReference>
<dbReference type="SUPFAM" id="SSF55874">
    <property type="entry name" value="ATPase domain of HSP90 chaperone/DNA topoisomerase II/histidine kinase"/>
    <property type="match status" value="1"/>
</dbReference>
<evidence type="ECO:0000256" key="7">
    <source>
        <dbReference type="ARBA" id="ARBA00022741"/>
    </source>
</evidence>
<dbReference type="InterPro" id="IPR036890">
    <property type="entry name" value="HATPase_C_sf"/>
</dbReference>
<organism evidence="14 15">
    <name type="scientific">Iodidimonas nitroreducens</name>
    <dbReference type="NCBI Taxonomy" id="1236968"/>
    <lineage>
        <taxon>Bacteria</taxon>
        <taxon>Pseudomonadati</taxon>
        <taxon>Pseudomonadota</taxon>
        <taxon>Alphaproteobacteria</taxon>
        <taxon>Iodidimonadales</taxon>
        <taxon>Iodidimonadaceae</taxon>
        <taxon>Iodidimonas</taxon>
    </lineage>
</organism>
<dbReference type="InterPro" id="IPR003661">
    <property type="entry name" value="HisK_dim/P_dom"/>
</dbReference>
<dbReference type="EC" id="2.7.13.3" evidence="3"/>
<dbReference type="Pfam" id="PF02518">
    <property type="entry name" value="HATPase_c"/>
    <property type="match status" value="1"/>
</dbReference>
<dbReference type="PRINTS" id="PR00344">
    <property type="entry name" value="BCTRLSENSOR"/>
</dbReference>
<comment type="subcellular location">
    <subcellularLocation>
        <location evidence="2">Cell membrane</location>
    </subcellularLocation>
</comment>
<evidence type="ECO:0000256" key="4">
    <source>
        <dbReference type="ARBA" id="ARBA00022475"/>
    </source>
</evidence>
<dbReference type="FunFam" id="1.10.287.130:FF:000008">
    <property type="entry name" value="Two-component sensor histidine kinase"/>
    <property type="match status" value="1"/>
</dbReference>
<dbReference type="GO" id="GO:0004721">
    <property type="term" value="F:phosphoprotein phosphatase activity"/>
    <property type="evidence" value="ECO:0007669"/>
    <property type="project" value="TreeGrafter"/>
</dbReference>
<dbReference type="GO" id="GO:0000155">
    <property type="term" value="F:phosphorelay sensor kinase activity"/>
    <property type="evidence" value="ECO:0007669"/>
    <property type="project" value="InterPro"/>
</dbReference>
<dbReference type="SUPFAM" id="SSF47384">
    <property type="entry name" value="Homodimeric domain of signal transducing histidine kinase"/>
    <property type="match status" value="1"/>
</dbReference>
<evidence type="ECO:0000313" key="15">
    <source>
        <dbReference type="Proteomes" id="UP000324996"/>
    </source>
</evidence>
<keyword evidence="11" id="KW-0472">Membrane</keyword>
<dbReference type="SMART" id="SM00387">
    <property type="entry name" value="HATPase_c"/>
    <property type="match status" value="1"/>
</dbReference>
<keyword evidence="10" id="KW-0902">Two-component regulatory system</keyword>
<evidence type="ECO:0000256" key="9">
    <source>
        <dbReference type="ARBA" id="ARBA00022840"/>
    </source>
</evidence>
<evidence type="ECO:0000313" key="14">
    <source>
        <dbReference type="EMBL" id="GER04872.1"/>
    </source>
</evidence>
<dbReference type="Gene3D" id="1.10.287.130">
    <property type="match status" value="1"/>
</dbReference>
<evidence type="ECO:0000256" key="11">
    <source>
        <dbReference type="ARBA" id="ARBA00023136"/>
    </source>
</evidence>
<dbReference type="PANTHER" id="PTHR45453">
    <property type="entry name" value="PHOSPHATE REGULON SENSOR PROTEIN PHOR"/>
    <property type="match status" value="1"/>
</dbReference>
<sequence>MKNDRLTEQSPLILPAQLAVSSGLLFLYLLGQITGIAALIIGLTMIGLLYGIERSHRQLVRRLSDTVKLARAPRRNLAPLRAKIAEGIDAPLLLIDPGRKVLDANRPARSLFGERLIGREISLHMRHPDILDALAKVMKGATTIRLDVTLTTPVERNFTVSVSRVENSRPPQSNLIHDEAEPDYYVVISMHDTTQMKAAERMRADFVANASHELRTPLSSLIGFIETMRGPAKDDLAAQERFLGIMHEESQRMVRLIDDLLSLSRIELDKHVQPQTSADCLPILKNVVDSLEPGAAKRSMRLLIKAKDPLPPVRGDRDQIHQMLQNLVSNAMKYAYEGTDITLHAQRVERMPEGGKAGLAITINDQGAGIAPEHIPRLTERFYRVDAARSRKLGGTGLGLAIVKHIVTRHRGYLHIESTLGVGTSVTVTLPLATADENAPHPHPHLQAEADPAMLLSGSRE</sequence>
<dbReference type="AlphaFoldDB" id="A0A5A7N952"/>
<name>A0A5A7N952_9PROT</name>
<evidence type="ECO:0000256" key="6">
    <source>
        <dbReference type="ARBA" id="ARBA00022679"/>
    </source>
</evidence>
<feature type="region of interest" description="Disordered" evidence="12">
    <location>
        <begin position="435"/>
        <end position="461"/>
    </location>
</feature>
<dbReference type="Gene3D" id="3.30.450.20">
    <property type="entry name" value="PAS domain"/>
    <property type="match status" value="1"/>
</dbReference>
<accession>A0A5A7N952</accession>
<keyword evidence="6" id="KW-0808">Transferase</keyword>
<dbReference type="CDD" id="cd00130">
    <property type="entry name" value="PAS"/>
    <property type="match status" value="1"/>
</dbReference>
<keyword evidence="7" id="KW-0547">Nucleotide-binding</keyword>
<dbReference type="GO" id="GO:0016036">
    <property type="term" value="P:cellular response to phosphate starvation"/>
    <property type="evidence" value="ECO:0007669"/>
    <property type="project" value="TreeGrafter"/>
</dbReference>
<dbReference type="Proteomes" id="UP000324996">
    <property type="component" value="Unassembled WGS sequence"/>
</dbReference>
<evidence type="ECO:0000256" key="3">
    <source>
        <dbReference type="ARBA" id="ARBA00012438"/>
    </source>
</evidence>
<evidence type="ECO:0000256" key="10">
    <source>
        <dbReference type="ARBA" id="ARBA00023012"/>
    </source>
</evidence>
<dbReference type="InterPro" id="IPR004358">
    <property type="entry name" value="Sig_transdc_His_kin-like_C"/>
</dbReference>
<keyword evidence="5" id="KW-0597">Phosphoprotein</keyword>
<comment type="catalytic activity">
    <reaction evidence="1">
        <text>ATP + protein L-histidine = ADP + protein N-phospho-L-histidine.</text>
        <dbReference type="EC" id="2.7.13.3"/>
    </reaction>
</comment>
<dbReference type="EMBL" id="BKCN01000014">
    <property type="protein sequence ID" value="GER04872.1"/>
    <property type="molecule type" value="Genomic_DNA"/>
</dbReference>